<dbReference type="PANTHER" id="PTHR11647:SF1">
    <property type="entry name" value="COLLAPSIN RESPONSE MEDIATOR PROTEIN"/>
    <property type="match status" value="1"/>
</dbReference>
<dbReference type="InterPro" id="IPR011059">
    <property type="entry name" value="Metal-dep_hydrolase_composite"/>
</dbReference>
<feature type="domain" description="Amidohydrolase 3" evidence="1">
    <location>
        <begin position="45"/>
        <end position="219"/>
    </location>
</feature>
<reference evidence="2 3" key="1">
    <citation type="submission" date="2018-08" db="EMBL/GenBank/DDBJ databases">
        <title>Murine metabolic-syndrome-specific gut microbial biobank.</title>
        <authorList>
            <person name="Liu C."/>
        </authorList>
    </citation>
    <scope>NUCLEOTIDE SEQUENCE [LARGE SCALE GENOMIC DNA]</scope>
    <source>
        <strain evidence="2 3">28</strain>
    </source>
</reference>
<sequence>MYDLIIKNGMLIDGTGSERYQADIGVKDGQIAKIGILAEADSEAIIDAKGQFVTPGFIDMHSHADVSIFMQPDAENLIGQGVTSAFTGHCGMGMTPLDKYWTLMHVEGPAYEEMMPFSTIGHFPGEYPAIDVPTLKAGMKKCFGINMSWKTFGEYQRYLREQGVAVNLFMIAGHSNMRQNAMGLHAERPATEAELLEMEYWVKEAMEAGAFGISYGLDYTPGWDADDEELLRLAECLKPYDGILTAHVQMRNHRHGKTVEDHRTLDGVKELMEIGLKTGVHVHVSHIEAADELDDEKAIYESEKETLKLIEVYRKKGVRATWDVSVPNLYAMYYFSDLSKVLLYYVTSCGGKKAFGERLKSEGYREYLAECINRNENIVFPRWNDQAVIGRCACKEWEGKRICDIAEALETDSAHALIEILARDPETRYIQPIAPSLAKPQSERFYEAKEACIGTDNMATNYDFEGDVEDMPKDNGTPSGFCGIIEYINSRLERGYKLETVVGQLTGNAAKVLGLTKRGYLKEGMQADIVIADLENLKPNKNMVDPRSKPEGISYVLVNGKVAMEHGNHSHVRSGMIERYADR</sequence>
<dbReference type="Proteomes" id="UP000446866">
    <property type="component" value="Unassembled WGS sequence"/>
</dbReference>
<dbReference type="Gene3D" id="3.20.20.140">
    <property type="entry name" value="Metal-dependent hydrolases"/>
    <property type="match status" value="1"/>
</dbReference>
<protein>
    <recommendedName>
        <fullName evidence="1">Amidohydrolase 3 domain-containing protein</fullName>
    </recommendedName>
</protein>
<dbReference type="GO" id="GO:0005829">
    <property type="term" value="C:cytosol"/>
    <property type="evidence" value="ECO:0007669"/>
    <property type="project" value="TreeGrafter"/>
</dbReference>
<dbReference type="RefSeq" id="WP_160200565.1">
    <property type="nucleotide sequence ID" value="NZ_QXWK01000001.1"/>
</dbReference>
<dbReference type="InterPro" id="IPR013108">
    <property type="entry name" value="Amidohydro_3"/>
</dbReference>
<dbReference type="GO" id="GO:0016812">
    <property type="term" value="F:hydrolase activity, acting on carbon-nitrogen (but not peptide) bonds, in cyclic amides"/>
    <property type="evidence" value="ECO:0007669"/>
    <property type="project" value="TreeGrafter"/>
</dbReference>
<dbReference type="InterPro" id="IPR032466">
    <property type="entry name" value="Metal_Hydrolase"/>
</dbReference>
<proteinExistence type="predicted"/>
<keyword evidence="3" id="KW-1185">Reference proteome</keyword>
<dbReference type="EMBL" id="QXWK01000001">
    <property type="protein sequence ID" value="NBH60270.1"/>
    <property type="molecule type" value="Genomic_DNA"/>
</dbReference>
<evidence type="ECO:0000259" key="1">
    <source>
        <dbReference type="Pfam" id="PF07969"/>
    </source>
</evidence>
<dbReference type="AlphaFoldDB" id="A0A845QF78"/>
<feature type="domain" description="Amidohydrolase 3" evidence="1">
    <location>
        <begin position="492"/>
        <end position="562"/>
    </location>
</feature>
<evidence type="ECO:0000313" key="3">
    <source>
        <dbReference type="Proteomes" id="UP000446866"/>
    </source>
</evidence>
<dbReference type="Gene3D" id="2.30.40.10">
    <property type="entry name" value="Urease, subunit C, domain 1"/>
    <property type="match status" value="1"/>
</dbReference>
<dbReference type="Pfam" id="PF07969">
    <property type="entry name" value="Amidohydro_3"/>
    <property type="match status" value="2"/>
</dbReference>
<gene>
    <name evidence="2" type="ORF">D0435_01100</name>
</gene>
<accession>A0A845QF78</accession>
<dbReference type="PANTHER" id="PTHR11647">
    <property type="entry name" value="HYDRANTOINASE/DIHYDROPYRIMIDINASE FAMILY MEMBER"/>
    <property type="match status" value="1"/>
</dbReference>
<name>A0A845QF78_9FIRM</name>
<evidence type="ECO:0000313" key="2">
    <source>
        <dbReference type="EMBL" id="NBH60270.1"/>
    </source>
</evidence>
<dbReference type="SUPFAM" id="SSF51338">
    <property type="entry name" value="Composite domain of metallo-dependent hydrolases"/>
    <property type="match status" value="1"/>
</dbReference>
<organism evidence="2 3">
    <name type="scientific">Anaerotruncus colihominis</name>
    <dbReference type="NCBI Taxonomy" id="169435"/>
    <lineage>
        <taxon>Bacteria</taxon>
        <taxon>Bacillati</taxon>
        <taxon>Bacillota</taxon>
        <taxon>Clostridia</taxon>
        <taxon>Eubacteriales</taxon>
        <taxon>Oscillospiraceae</taxon>
        <taxon>Anaerotruncus</taxon>
    </lineage>
</organism>
<dbReference type="InterPro" id="IPR050378">
    <property type="entry name" value="Metallo-dep_Hydrolases_sf"/>
</dbReference>
<dbReference type="SUPFAM" id="SSF51556">
    <property type="entry name" value="Metallo-dependent hydrolases"/>
    <property type="match status" value="1"/>
</dbReference>
<comment type="caution">
    <text evidence="2">The sequence shown here is derived from an EMBL/GenBank/DDBJ whole genome shotgun (WGS) entry which is preliminary data.</text>
</comment>